<feature type="region of interest" description="Disordered" evidence="1">
    <location>
        <begin position="88"/>
        <end position="116"/>
    </location>
</feature>
<dbReference type="KEGG" id="lpav:PLANPX_1033"/>
<dbReference type="AlphaFoldDB" id="A0A5K7X9H8"/>
<organism evidence="2 3">
    <name type="scientific">Lacipirellula parvula</name>
    <dbReference type="NCBI Taxonomy" id="2650471"/>
    <lineage>
        <taxon>Bacteria</taxon>
        <taxon>Pseudomonadati</taxon>
        <taxon>Planctomycetota</taxon>
        <taxon>Planctomycetia</taxon>
        <taxon>Pirellulales</taxon>
        <taxon>Lacipirellulaceae</taxon>
        <taxon>Lacipirellula</taxon>
    </lineage>
</organism>
<proteinExistence type="predicted"/>
<protein>
    <submittedName>
        <fullName evidence="2">Uncharacterized protein</fullName>
    </submittedName>
</protein>
<evidence type="ECO:0000313" key="3">
    <source>
        <dbReference type="Proteomes" id="UP000326837"/>
    </source>
</evidence>
<dbReference type="EMBL" id="AP021861">
    <property type="protein sequence ID" value="BBO31421.1"/>
    <property type="molecule type" value="Genomic_DNA"/>
</dbReference>
<dbReference type="RefSeq" id="WP_152097572.1">
    <property type="nucleotide sequence ID" value="NZ_AP021861.1"/>
</dbReference>
<accession>A0A5K7X9H8</accession>
<name>A0A5K7X9H8_9BACT</name>
<evidence type="ECO:0000313" key="2">
    <source>
        <dbReference type="EMBL" id="BBO31421.1"/>
    </source>
</evidence>
<gene>
    <name evidence="2" type="ORF">PLANPX_1033</name>
</gene>
<dbReference type="Proteomes" id="UP000326837">
    <property type="component" value="Chromosome"/>
</dbReference>
<sequence length="116" mass="13135">MVASNKSRRVVCTIVRVAEEPQIDSSRYIRKPSTLVPWADPYIAGLVRRLQSEVRMERAEAAERGEAVDMFDDRGAVAWLAQSAVADLDPPAPFGEEEWQWSETPRWSFEDEPAAE</sequence>
<evidence type="ECO:0000256" key="1">
    <source>
        <dbReference type="SAM" id="MobiDB-lite"/>
    </source>
</evidence>
<reference evidence="3" key="1">
    <citation type="submission" date="2019-10" db="EMBL/GenBank/DDBJ databases">
        <title>Lacipirellula parvula gen. nov., sp. nov., representing a lineage of planctomycetes widespread in freshwater anoxic habitats, and description of the family Lacipirellulaceae.</title>
        <authorList>
            <person name="Dedysh S.N."/>
            <person name="Kulichevskaya I.S."/>
            <person name="Beletsky A.V."/>
            <person name="Rakitin A.L."/>
            <person name="Mardanov A.V."/>
            <person name="Ivanova A.A."/>
            <person name="Saltykova V.X."/>
            <person name="Rijpstra W.I.C."/>
            <person name="Sinninghe Damste J.S."/>
            <person name="Ravin N.V."/>
        </authorList>
    </citation>
    <scope>NUCLEOTIDE SEQUENCE [LARGE SCALE GENOMIC DNA]</scope>
    <source>
        <strain evidence="3">PX69</strain>
    </source>
</reference>
<keyword evidence="3" id="KW-1185">Reference proteome</keyword>